<evidence type="ECO:0000256" key="5">
    <source>
        <dbReference type="ARBA" id="ARBA00022898"/>
    </source>
</evidence>
<comment type="similarity">
    <text evidence="6">Belongs to the class-I pyridoxal-phosphate-dependent aminotransferase family. Alanine aminotransferase subfamily.</text>
</comment>
<dbReference type="InterPro" id="IPR015422">
    <property type="entry name" value="PyrdxlP-dep_Trfase_small"/>
</dbReference>
<comment type="cofactor">
    <cofactor evidence="1">
        <name>pyridoxal 5'-phosphate</name>
        <dbReference type="ChEBI" id="CHEBI:597326"/>
    </cofactor>
</comment>
<dbReference type="UniPathway" id="UPA00528">
    <property type="reaction ID" value="UER00586"/>
</dbReference>
<evidence type="ECO:0000256" key="4">
    <source>
        <dbReference type="ARBA" id="ARBA00022679"/>
    </source>
</evidence>
<evidence type="ECO:0000313" key="9">
    <source>
        <dbReference type="Proteomes" id="UP000324585"/>
    </source>
</evidence>
<comment type="subunit">
    <text evidence="2">Homodimer.</text>
</comment>
<evidence type="ECO:0000259" key="7">
    <source>
        <dbReference type="Pfam" id="PF00155"/>
    </source>
</evidence>
<dbReference type="PANTHER" id="PTHR11751">
    <property type="entry name" value="ALANINE AMINOTRANSFERASE"/>
    <property type="match status" value="1"/>
</dbReference>
<comment type="caution">
    <text evidence="8">The sequence shown here is derived from an EMBL/GenBank/DDBJ whole genome shotgun (WGS) entry which is preliminary data.</text>
</comment>
<keyword evidence="9" id="KW-1185">Reference proteome</keyword>
<dbReference type="FunFam" id="1.10.287.1970:FF:000001">
    <property type="entry name" value="Alanine aminotransferase 2"/>
    <property type="match status" value="1"/>
</dbReference>
<dbReference type="Proteomes" id="UP000324585">
    <property type="component" value="Unassembled WGS sequence"/>
</dbReference>
<dbReference type="AlphaFoldDB" id="A0A5J4Z541"/>
<gene>
    <name evidence="8" type="ORF">FVE85_5669</name>
</gene>
<dbReference type="Gene3D" id="3.40.640.10">
    <property type="entry name" value="Type I PLP-dependent aspartate aminotransferase-like (Major domain)"/>
    <property type="match status" value="1"/>
</dbReference>
<keyword evidence="3 8" id="KW-0032">Aminotransferase</keyword>
<dbReference type="EMBL" id="VRMN01000001">
    <property type="protein sequence ID" value="KAA8498084.1"/>
    <property type="molecule type" value="Genomic_DNA"/>
</dbReference>
<protein>
    <submittedName>
        <fullName evidence="8">Glutamate--glyoxylate aminotransferase 1</fullName>
    </submittedName>
</protein>
<dbReference type="GO" id="GO:0008483">
    <property type="term" value="F:transaminase activity"/>
    <property type="evidence" value="ECO:0007669"/>
    <property type="project" value="UniProtKB-KW"/>
</dbReference>
<dbReference type="CDD" id="cd00609">
    <property type="entry name" value="AAT_like"/>
    <property type="match status" value="1"/>
</dbReference>
<dbReference type="OrthoDB" id="1732682at2759"/>
<dbReference type="Gene3D" id="3.90.1150.10">
    <property type="entry name" value="Aspartate Aminotransferase, domain 1"/>
    <property type="match status" value="1"/>
</dbReference>
<dbReference type="InterPro" id="IPR015424">
    <property type="entry name" value="PyrdxlP-dep_Trfase"/>
</dbReference>
<dbReference type="Gene3D" id="1.10.287.1970">
    <property type="match status" value="1"/>
</dbReference>
<evidence type="ECO:0000256" key="3">
    <source>
        <dbReference type="ARBA" id="ARBA00022576"/>
    </source>
</evidence>
<proteinExistence type="inferred from homology"/>
<dbReference type="SUPFAM" id="SSF53383">
    <property type="entry name" value="PLP-dependent transferases"/>
    <property type="match status" value="1"/>
</dbReference>
<keyword evidence="5" id="KW-0663">Pyridoxal phosphate</keyword>
<evidence type="ECO:0000256" key="6">
    <source>
        <dbReference type="ARBA" id="ARBA00025785"/>
    </source>
</evidence>
<name>A0A5J4Z541_PORPP</name>
<dbReference type="InterPro" id="IPR004839">
    <property type="entry name" value="Aminotransferase_I/II_large"/>
</dbReference>
<dbReference type="InterPro" id="IPR015421">
    <property type="entry name" value="PyrdxlP-dep_Trfase_major"/>
</dbReference>
<dbReference type="InterPro" id="IPR045088">
    <property type="entry name" value="ALAT1/2-like"/>
</dbReference>
<dbReference type="FunFam" id="3.40.640.10:FF:000012">
    <property type="entry name" value="alanine aminotransferase 2"/>
    <property type="match status" value="1"/>
</dbReference>
<feature type="domain" description="Aminotransferase class I/classII large" evidence="7">
    <location>
        <begin position="103"/>
        <end position="481"/>
    </location>
</feature>
<evidence type="ECO:0000313" key="8">
    <source>
        <dbReference type="EMBL" id="KAA8498084.1"/>
    </source>
</evidence>
<reference evidence="9" key="1">
    <citation type="journal article" date="2019" name="Nat. Commun.">
        <title>Expansion of phycobilisome linker gene families in mesophilic red algae.</title>
        <authorList>
            <person name="Lee J."/>
            <person name="Kim D."/>
            <person name="Bhattacharya D."/>
            <person name="Yoon H.S."/>
        </authorList>
    </citation>
    <scope>NUCLEOTIDE SEQUENCE [LARGE SCALE GENOMIC DNA]</scope>
    <source>
        <strain evidence="9">CCMP 1328</strain>
    </source>
</reference>
<evidence type="ECO:0000256" key="1">
    <source>
        <dbReference type="ARBA" id="ARBA00001933"/>
    </source>
</evidence>
<organism evidence="8 9">
    <name type="scientific">Porphyridium purpureum</name>
    <name type="common">Red alga</name>
    <name type="synonym">Porphyridium cruentum</name>
    <dbReference type="NCBI Taxonomy" id="35688"/>
    <lineage>
        <taxon>Eukaryota</taxon>
        <taxon>Rhodophyta</taxon>
        <taxon>Bangiophyceae</taxon>
        <taxon>Porphyridiales</taxon>
        <taxon>Porphyridiaceae</taxon>
        <taxon>Porphyridium</taxon>
    </lineage>
</organism>
<dbReference type="GO" id="GO:0030170">
    <property type="term" value="F:pyridoxal phosphate binding"/>
    <property type="evidence" value="ECO:0007669"/>
    <property type="project" value="InterPro"/>
</dbReference>
<dbReference type="PANTHER" id="PTHR11751:SF29">
    <property type="entry name" value="ALANINE TRANSAMINASE"/>
    <property type="match status" value="1"/>
</dbReference>
<dbReference type="GO" id="GO:0042853">
    <property type="term" value="P:L-alanine catabolic process"/>
    <property type="evidence" value="ECO:0007669"/>
    <property type="project" value="UniProtKB-UniPathway"/>
</dbReference>
<dbReference type="FunFam" id="3.90.1150.10:FF:000010">
    <property type="entry name" value="Alanine aminotransferase 2"/>
    <property type="match status" value="1"/>
</dbReference>
<evidence type="ECO:0000256" key="2">
    <source>
        <dbReference type="ARBA" id="ARBA00011738"/>
    </source>
</evidence>
<keyword evidence="4 8" id="KW-0808">Transferase</keyword>
<sequence length="501" mass="54720">MEGRTGGMEGKLVMVRQELGGAGGSGHVLTRDSINQNVVQAEYAVRGKLYAAAQARSKAGKQVILTNVGNPQALGQKPITFPRQVLALVTHPPLMERAKSLGIPSDAVQRAQEYLAAVGSTGAYQDSRGNALVRKQVADFITRRDGFPADPDSVFLTDGAGVGITLCMRTAIRGRHDGVMMPIPQYPLYSATVEVMNGTKVGYFLDESNEWGMDIAELDRAYNDAVASGVTPRIIVVINPGNPTGMCLTMENLKDVLMWCARRRVVLFADEVYQTNIYKPDTRPFISFKKALGELGGSAQCSTELVSFNTVSKGALGECGRRGAYFEVVNVDSKVVDEIYKLLSMNLSSNVDGQIYVGLMCQPPVPGDPSFPLYNMEMNSIIESLKRRALRLARTFNTMEGVQCTEVTSSMYAFPQITLPPAAIEAARQAGHKPDEFYCLELLDQTGICVVPGSGFGQKDSTFHFRTTILPPESMFDDIIERFTSFHAKFMRQYGGAKAKL</sequence>
<dbReference type="Pfam" id="PF00155">
    <property type="entry name" value="Aminotran_1_2"/>
    <property type="match status" value="1"/>
</dbReference>
<dbReference type="OMA" id="AYMARTM"/>
<accession>A0A5J4Z541</accession>